<evidence type="ECO:0000313" key="3">
    <source>
        <dbReference type="Proteomes" id="UP000199400"/>
    </source>
</evidence>
<dbReference type="Pfam" id="PF00550">
    <property type="entry name" value="PP-binding"/>
    <property type="match status" value="1"/>
</dbReference>
<reference evidence="3" key="1">
    <citation type="submission" date="2016-10" db="EMBL/GenBank/DDBJ databases">
        <authorList>
            <person name="Varghese N."/>
            <person name="Submissions S."/>
        </authorList>
    </citation>
    <scope>NUCLEOTIDE SEQUENCE [LARGE SCALE GENOMIC DNA]</scope>
    <source>
        <strain evidence="3">ATCC 25963</strain>
    </source>
</reference>
<dbReference type="InterPro" id="IPR036736">
    <property type="entry name" value="ACP-like_sf"/>
</dbReference>
<evidence type="ECO:0000259" key="1">
    <source>
        <dbReference type="PROSITE" id="PS50075"/>
    </source>
</evidence>
<dbReference type="STRING" id="54.SAMN02745121_07759"/>
<dbReference type="AlphaFoldDB" id="A0A1I2H836"/>
<sequence>MSTRDDVLAVVKRHLVDTVEGIDAAQVDPAKSMKDLGANSLDIVEVVSCSMRELKVKIPRAELNKLTNINELVDLLHKTVQEKQAAAS</sequence>
<organism evidence="2 3">
    <name type="scientific">Nannocystis exedens</name>
    <dbReference type="NCBI Taxonomy" id="54"/>
    <lineage>
        <taxon>Bacteria</taxon>
        <taxon>Pseudomonadati</taxon>
        <taxon>Myxococcota</taxon>
        <taxon>Polyangia</taxon>
        <taxon>Nannocystales</taxon>
        <taxon>Nannocystaceae</taxon>
        <taxon>Nannocystis</taxon>
    </lineage>
</organism>
<gene>
    <name evidence="2" type="ORF">SAMN02745121_07759</name>
</gene>
<protein>
    <submittedName>
        <fullName evidence="2">Acyl carrier protein</fullName>
    </submittedName>
</protein>
<name>A0A1I2H836_9BACT</name>
<feature type="domain" description="Carrier" evidence="1">
    <location>
        <begin position="1"/>
        <end position="80"/>
    </location>
</feature>
<dbReference type="RefSeq" id="WP_096333431.1">
    <property type="nucleotide sequence ID" value="NZ_FOMX01000039.1"/>
</dbReference>
<dbReference type="InterPro" id="IPR009081">
    <property type="entry name" value="PP-bd_ACP"/>
</dbReference>
<evidence type="ECO:0000313" key="2">
    <source>
        <dbReference type="EMBL" id="SFF25579.1"/>
    </source>
</evidence>
<dbReference type="OrthoDB" id="487863at2"/>
<dbReference type="EMBL" id="FOMX01000039">
    <property type="protein sequence ID" value="SFF25579.1"/>
    <property type="molecule type" value="Genomic_DNA"/>
</dbReference>
<dbReference type="Proteomes" id="UP000199400">
    <property type="component" value="Unassembled WGS sequence"/>
</dbReference>
<dbReference type="PROSITE" id="PS50075">
    <property type="entry name" value="CARRIER"/>
    <property type="match status" value="1"/>
</dbReference>
<dbReference type="Gene3D" id="1.10.1200.10">
    <property type="entry name" value="ACP-like"/>
    <property type="match status" value="1"/>
</dbReference>
<dbReference type="SUPFAM" id="SSF47336">
    <property type="entry name" value="ACP-like"/>
    <property type="match status" value="1"/>
</dbReference>
<keyword evidence="3" id="KW-1185">Reference proteome</keyword>
<proteinExistence type="predicted"/>
<accession>A0A1I2H836</accession>